<keyword evidence="2" id="KW-1185">Reference proteome</keyword>
<evidence type="ECO:0000313" key="1">
    <source>
        <dbReference type="EMBL" id="MCI39456.1"/>
    </source>
</evidence>
<sequence length="72" mass="8303">MNQQQYILLARAWRPESCAARAHQKATSKLTRALRPAWKKLRPAPATDPKKQFPATSNFQRQFQQISTLPLN</sequence>
<dbReference type="Proteomes" id="UP000265520">
    <property type="component" value="Unassembled WGS sequence"/>
</dbReference>
<protein>
    <submittedName>
        <fullName evidence="1">Uncharacterized protein</fullName>
    </submittedName>
</protein>
<reference evidence="1 2" key="1">
    <citation type="journal article" date="2018" name="Front. Plant Sci.">
        <title>Red Clover (Trifolium pratense) and Zigzag Clover (T. medium) - A Picture of Genomic Similarities and Differences.</title>
        <authorList>
            <person name="Dluhosova J."/>
            <person name="Istvanek J."/>
            <person name="Nedelnik J."/>
            <person name="Repkova J."/>
        </authorList>
    </citation>
    <scope>NUCLEOTIDE SEQUENCE [LARGE SCALE GENOMIC DNA]</scope>
    <source>
        <strain evidence="2">cv. 10/8</strain>
        <tissue evidence="1">Leaf</tissue>
    </source>
</reference>
<dbReference type="AlphaFoldDB" id="A0A392RV37"/>
<accession>A0A392RV37</accession>
<evidence type="ECO:0000313" key="2">
    <source>
        <dbReference type="Proteomes" id="UP000265520"/>
    </source>
</evidence>
<proteinExistence type="predicted"/>
<name>A0A392RV37_9FABA</name>
<dbReference type="EMBL" id="LXQA010267560">
    <property type="protein sequence ID" value="MCI39456.1"/>
    <property type="molecule type" value="Genomic_DNA"/>
</dbReference>
<organism evidence="1 2">
    <name type="scientific">Trifolium medium</name>
    <dbReference type="NCBI Taxonomy" id="97028"/>
    <lineage>
        <taxon>Eukaryota</taxon>
        <taxon>Viridiplantae</taxon>
        <taxon>Streptophyta</taxon>
        <taxon>Embryophyta</taxon>
        <taxon>Tracheophyta</taxon>
        <taxon>Spermatophyta</taxon>
        <taxon>Magnoliopsida</taxon>
        <taxon>eudicotyledons</taxon>
        <taxon>Gunneridae</taxon>
        <taxon>Pentapetalae</taxon>
        <taxon>rosids</taxon>
        <taxon>fabids</taxon>
        <taxon>Fabales</taxon>
        <taxon>Fabaceae</taxon>
        <taxon>Papilionoideae</taxon>
        <taxon>50 kb inversion clade</taxon>
        <taxon>NPAAA clade</taxon>
        <taxon>Hologalegina</taxon>
        <taxon>IRL clade</taxon>
        <taxon>Trifolieae</taxon>
        <taxon>Trifolium</taxon>
    </lineage>
</organism>
<comment type="caution">
    <text evidence="1">The sequence shown here is derived from an EMBL/GenBank/DDBJ whole genome shotgun (WGS) entry which is preliminary data.</text>
</comment>